<keyword evidence="4" id="KW-1185">Reference proteome</keyword>
<keyword evidence="2" id="KW-0732">Signal</keyword>
<feature type="chain" id="PRO_5046279798" evidence="2">
    <location>
        <begin position="19"/>
        <end position="233"/>
    </location>
</feature>
<sequence length="233" mass="24912">MRVFALVLCALLPATASAADRIEALYDIAIRGFRVGELRLTSEEASGRYSVAAAVDSTGAVGFFRPFSYRARSWGAVRDGLPAPDRYTETADTGRRQSEAELAYDAGVPTVVRYGSPRPPGADSPDPRTQGGTADPLSGIWAVLRGPSVCGRTLVVFDGARRSHVRLGAASAVDGGVACTGEYRRLKGFTADELSRHVAFPMTVIYAPDAEGVMRARRVEVQSVYGLATVDRR</sequence>
<dbReference type="RefSeq" id="WP_275633344.1">
    <property type="nucleotide sequence ID" value="NZ_JARGYD010000005.1"/>
</dbReference>
<dbReference type="EMBL" id="JBHRTB010000010">
    <property type="protein sequence ID" value="MFC3142551.1"/>
    <property type="molecule type" value="Genomic_DNA"/>
</dbReference>
<reference evidence="4" key="1">
    <citation type="journal article" date="2019" name="Int. J. Syst. Evol. Microbiol.">
        <title>The Global Catalogue of Microorganisms (GCM) 10K type strain sequencing project: providing services to taxonomists for standard genome sequencing and annotation.</title>
        <authorList>
            <consortium name="The Broad Institute Genomics Platform"/>
            <consortium name="The Broad Institute Genome Sequencing Center for Infectious Disease"/>
            <person name="Wu L."/>
            <person name="Ma J."/>
        </authorList>
    </citation>
    <scope>NUCLEOTIDE SEQUENCE [LARGE SCALE GENOMIC DNA]</scope>
    <source>
        <strain evidence="4">KCTC 52366</strain>
    </source>
</reference>
<evidence type="ECO:0000313" key="4">
    <source>
        <dbReference type="Proteomes" id="UP001595632"/>
    </source>
</evidence>
<evidence type="ECO:0000313" key="3">
    <source>
        <dbReference type="EMBL" id="MFC3142551.1"/>
    </source>
</evidence>
<gene>
    <name evidence="3" type="ORF">ACFOGP_07515</name>
</gene>
<dbReference type="Pfam" id="PF11306">
    <property type="entry name" value="DUF3108"/>
    <property type="match status" value="1"/>
</dbReference>
<feature type="signal peptide" evidence="2">
    <location>
        <begin position="1"/>
        <end position="18"/>
    </location>
</feature>
<dbReference type="Proteomes" id="UP001595632">
    <property type="component" value="Unassembled WGS sequence"/>
</dbReference>
<feature type="region of interest" description="Disordered" evidence="1">
    <location>
        <begin position="113"/>
        <end position="135"/>
    </location>
</feature>
<accession>A0ABV7GQH2</accession>
<comment type="caution">
    <text evidence="3">The sequence shown here is derived from an EMBL/GenBank/DDBJ whole genome shotgun (WGS) entry which is preliminary data.</text>
</comment>
<proteinExistence type="predicted"/>
<evidence type="ECO:0000256" key="1">
    <source>
        <dbReference type="SAM" id="MobiDB-lite"/>
    </source>
</evidence>
<name>A0ABV7GQH2_9RHOB</name>
<protein>
    <submittedName>
        <fullName evidence="3">DUF3108 domain-containing protein</fullName>
    </submittedName>
</protein>
<evidence type="ECO:0000256" key="2">
    <source>
        <dbReference type="SAM" id="SignalP"/>
    </source>
</evidence>
<organism evidence="3 4">
    <name type="scientific">Psychromarinibacter halotolerans</name>
    <dbReference type="NCBI Taxonomy" id="1775175"/>
    <lineage>
        <taxon>Bacteria</taxon>
        <taxon>Pseudomonadati</taxon>
        <taxon>Pseudomonadota</taxon>
        <taxon>Alphaproteobacteria</taxon>
        <taxon>Rhodobacterales</taxon>
        <taxon>Paracoccaceae</taxon>
        <taxon>Psychromarinibacter</taxon>
    </lineage>
</organism>
<dbReference type="InterPro" id="IPR021457">
    <property type="entry name" value="DUF3108"/>
</dbReference>